<dbReference type="InterPro" id="IPR016599">
    <property type="entry name" value="UCP012569"/>
</dbReference>
<evidence type="ECO:0000313" key="6">
    <source>
        <dbReference type="Proteomes" id="UP000032247"/>
    </source>
</evidence>
<evidence type="ECO:0000256" key="1">
    <source>
        <dbReference type="SAM" id="Coils"/>
    </source>
</evidence>
<keyword evidence="1" id="KW-0175">Coiled coil</keyword>
<dbReference type="RefSeq" id="WP_043858764.1">
    <property type="nucleotide sequence ID" value="NZ_CP126097.1"/>
</dbReference>
<feature type="domain" description="DUF4097" evidence="2">
    <location>
        <begin position="168"/>
        <end position="349"/>
    </location>
</feature>
<organism evidence="4 6">
    <name type="scientific">Bacillus subtilis</name>
    <dbReference type="NCBI Taxonomy" id="1423"/>
    <lineage>
        <taxon>Bacteria</taxon>
        <taxon>Bacillati</taxon>
        <taxon>Bacillota</taxon>
        <taxon>Bacilli</taxon>
        <taxon>Bacillales</taxon>
        <taxon>Bacillaceae</taxon>
        <taxon>Bacillus</taxon>
    </lineage>
</organism>
<evidence type="ECO:0000259" key="3">
    <source>
        <dbReference type="Pfam" id="PF22746"/>
    </source>
</evidence>
<reference evidence="5" key="2">
    <citation type="submission" date="2023-03" db="EMBL/GenBank/DDBJ databases">
        <title>Complete genome sequences of 52 Bacillus and Priestia strains isolated from West-African fermentations and 26 reference strains from the DSMZ collection.</title>
        <authorList>
            <person name="Wiedenbein E.S."/>
            <person name="Canoy T.S."/>
            <person name="Hui Y."/>
            <person name="Parkouda C."/>
            <person name="Dawende C."/>
            <person name="Ametefe E."/>
            <person name="Jespersen L."/>
            <person name="Nielsen D.S."/>
        </authorList>
    </citation>
    <scope>NUCLEOTIDE SEQUENCE</scope>
    <source>
        <strain evidence="5">PRO56</strain>
    </source>
</reference>
<dbReference type="EMBL" id="JXBC01000013">
    <property type="protein sequence ID" value="KIU05797.1"/>
    <property type="molecule type" value="Genomic_DNA"/>
</dbReference>
<dbReference type="PATRIC" id="fig|1423.173.peg.4341"/>
<name>A0A0D1KI09_BACIU</name>
<dbReference type="Pfam" id="PF13349">
    <property type="entry name" value="DUF4097"/>
    <property type="match status" value="1"/>
</dbReference>
<dbReference type="Pfam" id="PF22746">
    <property type="entry name" value="SHOCT-like_DUF2089-C"/>
    <property type="match status" value="1"/>
</dbReference>
<feature type="domain" description="YvlB/LiaX N-terminal" evidence="3">
    <location>
        <begin position="4"/>
        <end position="31"/>
    </location>
</feature>
<dbReference type="InterPro" id="IPR052027">
    <property type="entry name" value="PspC"/>
</dbReference>
<evidence type="ECO:0000259" key="2">
    <source>
        <dbReference type="Pfam" id="PF13349"/>
    </source>
</evidence>
<dbReference type="InterPro" id="IPR025164">
    <property type="entry name" value="Toastrack_DUF4097"/>
</dbReference>
<feature type="coiled-coil region" evidence="1">
    <location>
        <begin position="19"/>
        <end position="46"/>
    </location>
</feature>
<evidence type="ECO:0000313" key="4">
    <source>
        <dbReference type="EMBL" id="KIU05797.1"/>
    </source>
</evidence>
<dbReference type="STRING" id="483913.AN935_17655"/>
<reference evidence="4 6" key="1">
    <citation type="submission" date="2014-12" db="EMBL/GenBank/DDBJ databases">
        <title>Comparative genome analysis of Bacillus coagulans HM-08, Clostridium butyricum HM-68, Bacillus subtilis HM-66 and Bacillus licheniformis BL-09.</title>
        <authorList>
            <person name="Zhang H."/>
        </authorList>
    </citation>
    <scope>NUCLEOTIDE SEQUENCE [LARGE SCALE GENOMIC DNA]</scope>
    <source>
        <strain evidence="4 6">HM-66</strain>
    </source>
</reference>
<dbReference type="InterPro" id="IPR053959">
    <property type="entry name" value="YvlB/LiaX_N"/>
</dbReference>
<dbReference type="PANTHER" id="PTHR33885">
    <property type="entry name" value="PHAGE SHOCK PROTEIN C"/>
    <property type="match status" value="1"/>
</dbReference>
<gene>
    <name evidence="5" type="primary">yvlB</name>
    <name evidence="5" type="ORF">P5633_06355</name>
    <name evidence="4" type="ORF">SC09_contig4orf00705</name>
</gene>
<dbReference type="EMBL" id="CP120576">
    <property type="protein sequence ID" value="WEY85778.1"/>
    <property type="molecule type" value="Genomic_DNA"/>
</dbReference>
<dbReference type="PIRSF" id="PIRSF012569">
    <property type="entry name" value="UCP012569"/>
    <property type="match status" value="1"/>
</dbReference>
<evidence type="ECO:0000313" key="5">
    <source>
        <dbReference type="EMBL" id="WEY85778.1"/>
    </source>
</evidence>
<dbReference type="AlphaFoldDB" id="A0A0D1KI09"/>
<accession>A0A0D1KI09</accession>
<proteinExistence type="predicted"/>
<dbReference type="Proteomes" id="UP001214898">
    <property type="component" value="Chromosome"/>
</dbReference>
<sequence length="365" mass="41042">MKQEKERILKLVEEGKLTAQEALTLIEKLDSDYKEKEEKITALSVHVHDEEEPFTTAKKESGKPSLGAKLFDWIDSAVKKVKEVDLDLNFGHAYDVQHIFQFKDTDFSSVELQIANGSVNIVPWEDDDIRAECQAKVYRADSQDAARHAFLQHIECEIKGNKFFIRTEKKTMKTNVTLYIPQKEYDKIRVKLFNGPVRGEHLHVKEFSAKTTNGVLSFSHLTAEKAIAETANGQIKLASHSCGTIEAETINGLIDLRGKSESIDVQSFNGNIAINVTESDCRSIYAKTTTGSVELAIPDDLAVRAELKSNLGSLSHELMDVEMLKEKNDTIQKEMMFTSNQAHDQNITVFSESLTGAIKLKYSQR</sequence>
<dbReference type="PANTHER" id="PTHR33885:SF4">
    <property type="entry name" value="LMO2487 PROTEIN"/>
    <property type="match status" value="1"/>
</dbReference>
<dbReference type="Gene3D" id="2.160.20.120">
    <property type="match status" value="1"/>
</dbReference>
<dbReference type="Proteomes" id="UP000032247">
    <property type="component" value="Unassembled WGS sequence"/>
</dbReference>
<protein>
    <submittedName>
        <fullName evidence="5">DUF4097 domain-containing protein</fullName>
    </submittedName>
</protein>